<feature type="chain" id="PRO_5001437136" evidence="9">
    <location>
        <begin position="23"/>
        <end position="476"/>
    </location>
</feature>
<dbReference type="OrthoDB" id="9783100at2"/>
<protein>
    <submittedName>
        <fullName evidence="10">RND efflux system, outer membrane lipoprotein, NodT</fullName>
    </submittedName>
</protein>
<evidence type="ECO:0000256" key="3">
    <source>
        <dbReference type="ARBA" id="ARBA00022452"/>
    </source>
</evidence>
<evidence type="ECO:0000256" key="8">
    <source>
        <dbReference type="ARBA" id="ARBA00023288"/>
    </source>
</evidence>
<evidence type="ECO:0000313" key="11">
    <source>
        <dbReference type="Proteomes" id="UP000001591"/>
    </source>
</evidence>
<dbReference type="PANTHER" id="PTHR30203">
    <property type="entry name" value="OUTER MEMBRANE CATION EFFLUX PROTEIN"/>
    <property type="match status" value="1"/>
</dbReference>
<dbReference type="GO" id="GO:0005886">
    <property type="term" value="C:plasma membrane"/>
    <property type="evidence" value="ECO:0007669"/>
    <property type="project" value="UniProtKB-SubCell"/>
</dbReference>
<gene>
    <name evidence="10" type="primary">nodT</name>
    <name evidence="10" type="ordered locus">RC1_4049</name>
</gene>
<dbReference type="KEGG" id="rce:RC1_4049"/>
<evidence type="ECO:0000256" key="2">
    <source>
        <dbReference type="ARBA" id="ARBA00007613"/>
    </source>
</evidence>
<keyword evidence="3 9" id="KW-1134">Transmembrane beta strand</keyword>
<dbReference type="PROSITE" id="PS51257">
    <property type="entry name" value="PROKAR_LIPOPROTEIN"/>
    <property type="match status" value="1"/>
</dbReference>
<dbReference type="Gene3D" id="2.20.200.10">
    <property type="entry name" value="Outer membrane efflux proteins (OEP)"/>
    <property type="match status" value="1"/>
</dbReference>
<dbReference type="PANTHER" id="PTHR30203:SF20">
    <property type="entry name" value="MULTIDRUG RESISTANCE OUTER MEMBRANE PROTEIN MDTP-RELATED"/>
    <property type="match status" value="1"/>
</dbReference>
<evidence type="ECO:0000256" key="9">
    <source>
        <dbReference type="RuleBase" id="RU362097"/>
    </source>
</evidence>
<keyword evidence="5 9" id="KW-0732">Signal</keyword>
<dbReference type="EMBL" id="CP000613">
    <property type="protein sequence ID" value="ACJ01388.1"/>
    <property type="molecule type" value="Genomic_DNA"/>
</dbReference>
<dbReference type="HOGENOM" id="CLU_012817_13_2_5"/>
<evidence type="ECO:0000313" key="10">
    <source>
        <dbReference type="EMBL" id="ACJ01388.1"/>
    </source>
</evidence>
<keyword evidence="6 9" id="KW-0472">Membrane</keyword>
<evidence type="ECO:0000256" key="1">
    <source>
        <dbReference type="ARBA" id="ARBA00004370"/>
    </source>
</evidence>
<feature type="signal peptide" evidence="9">
    <location>
        <begin position="1"/>
        <end position="22"/>
    </location>
</feature>
<dbReference type="STRING" id="414684.RC1_4049"/>
<keyword evidence="11" id="KW-1185">Reference proteome</keyword>
<dbReference type="Pfam" id="PF02321">
    <property type="entry name" value="OEP"/>
    <property type="match status" value="2"/>
</dbReference>
<comment type="subcellular location">
    <subcellularLocation>
        <location evidence="9">Cell membrane</location>
        <topology evidence="9">Lipid-anchor</topology>
    </subcellularLocation>
    <subcellularLocation>
        <location evidence="1">Membrane</location>
    </subcellularLocation>
</comment>
<dbReference type="Gene3D" id="1.20.1600.10">
    <property type="entry name" value="Outer membrane efflux proteins (OEP)"/>
    <property type="match status" value="1"/>
</dbReference>
<proteinExistence type="inferred from homology"/>
<organism evidence="10 11">
    <name type="scientific">Rhodospirillum centenum (strain ATCC 51521 / SW)</name>
    <dbReference type="NCBI Taxonomy" id="414684"/>
    <lineage>
        <taxon>Bacteria</taxon>
        <taxon>Pseudomonadati</taxon>
        <taxon>Pseudomonadota</taxon>
        <taxon>Alphaproteobacteria</taxon>
        <taxon>Rhodospirillales</taxon>
        <taxon>Rhodospirillaceae</taxon>
        <taxon>Rhodospirillum</taxon>
    </lineage>
</organism>
<dbReference type="eggNOG" id="COG1538">
    <property type="taxonomic scope" value="Bacteria"/>
</dbReference>
<accession>B6IYL4</accession>
<keyword evidence="4 9" id="KW-0812">Transmembrane</keyword>
<evidence type="ECO:0000256" key="5">
    <source>
        <dbReference type="ARBA" id="ARBA00022729"/>
    </source>
</evidence>
<dbReference type="InterPro" id="IPR003423">
    <property type="entry name" value="OMP_efflux"/>
</dbReference>
<evidence type="ECO:0000256" key="7">
    <source>
        <dbReference type="ARBA" id="ARBA00023139"/>
    </source>
</evidence>
<dbReference type="NCBIfam" id="TIGR01845">
    <property type="entry name" value="outer_NodT"/>
    <property type="match status" value="1"/>
</dbReference>
<keyword evidence="7 9" id="KW-0564">Palmitate</keyword>
<dbReference type="Proteomes" id="UP000001591">
    <property type="component" value="Chromosome"/>
</dbReference>
<dbReference type="InterPro" id="IPR010131">
    <property type="entry name" value="MdtP/NodT-like"/>
</dbReference>
<evidence type="ECO:0000256" key="4">
    <source>
        <dbReference type="ARBA" id="ARBA00022692"/>
    </source>
</evidence>
<dbReference type="RefSeq" id="WP_012569161.1">
    <property type="nucleotide sequence ID" value="NC_011420.2"/>
</dbReference>
<comment type="similarity">
    <text evidence="2 9">Belongs to the outer membrane factor (OMF) (TC 1.B.17) family.</text>
</comment>
<sequence>MRPFPLRAAPLWLPALCSFALAGCAAVPDLGAPPAPRDAATLDSARSLSAPAADWPGRVWWAQYGDPQLSRLMEEAVAAAPDLAAAAARLRSAEALAEQAGAALLPSATADASVSEAKQSYNTGAPPQAIPRGWNDSGKAGLSVGIDLDFWGRNRAALAAATSEAEAARVELEAARLALTTEIAAAYADLAQLHADRDVAASAVRIRSDSLRLVEDRLSNGLENRAAARQAASAVPAARAELAAIDESIALTRNRIAALLGAGPDRGLAIERPEIARLHAVGLPGRLPLDLVGRRPDIVAARLRAEAAASRIAVARAAFYPDVNLTALIGVQSLGLSNLTESGSSYGSVGPALSLPVFEGGRLSGGYRQARAGYDAAVAEYDATLTRALREVADAATSQTALATRLREARAALEESEAAYAIARQRYEGGLSTYLDVLSTEEGLISRRRLVADLEARAFTLDVALVRALGGGFSPS</sequence>
<evidence type="ECO:0000256" key="6">
    <source>
        <dbReference type="ARBA" id="ARBA00023136"/>
    </source>
</evidence>
<keyword evidence="8 9" id="KW-0449">Lipoprotein</keyword>
<dbReference type="SUPFAM" id="SSF56954">
    <property type="entry name" value="Outer membrane efflux proteins (OEP)"/>
    <property type="match status" value="1"/>
</dbReference>
<name>B6IYL4_RHOCS</name>
<dbReference type="GO" id="GO:0015562">
    <property type="term" value="F:efflux transmembrane transporter activity"/>
    <property type="evidence" value="ECO:0007669"/>
    <property type="project" value="InterPro"/>
</dbReference>
<dbReference type="AlphaFoldDB" id="B6IYL4"/>
<reference evidence="10 11" key="1">
    <citation type="journal article" date="2010" name="BMC Genomics">
        <title>Metabolic flexibility revealed in the genome of the cyst-forming alpha-1 proteobacterium Rhodospirillum centenum.</title>
        <authorList>
            <person name="Lu Y.K."/>
            <person name="Marden J."/>
            <person name="Han M."/>
            <person name="Swingley W.D."/>
            <person name="Mastrian S.D."/>
            <person name="Chowdhury S.R."/>
            <person name="Hao J."/>
            <person name="Helmy T."/>
            <person name="Kim S."/>
            <person name="Kurdoglu A.A."/>
            <person name="Matthies H.J."/>
            <person name="Rollo D."/>
            <person name="Stothard P."/>
            <person name="Blankenship R.E."/>
            <person name="Bauer C.E."/>
            <person name="Touchman J.W."/>
        </authorList>
    </citation>
    <scope>NUCLEOTIDE SEQUENCE [LARGE SCALE GENOMIC DNA]</scope>
    <source>
        <strain evidence="11">ATCC 51521 / SW</strain>
    </source>
</reference>